<dbReference type="RefSeq" id="WP_102892578.1">
    <property type="nucleotide sequence ID" value="NZ_NBZD01000003.1"/>
</dbReference>
<comment type="caution">
    <text evidence="2">The sequence shown here is derived from an EMBL/GenBank/DDBJ whole genome shotgun (WGS) entry which is preliminary data.</text>
</comment>
<name>A0A2J8B0P0_9FIRM</name>
<feature type="signal peptide" evidence="1">
    <location>
        <begin position="1"/>
        <end position="24"/>
    </location>
</feature>
<dbReference type="EMBL" id="NBZD01000003">
    <property type="protein sequence ID" value="PNH18327.1"/>
    <property type="molecule type" value="Genomic_DNA"/>
</dbReference>
<protein>
    <submittedName>
        <fullName evidence="2">Uncharacterized protein</fullName>
    </submittedName>
</protein>
<accession>A0A2J8B0P0</accession>
<sequence>MKKFYAAFLGLILLSCVMSTPVLADSDKSLSTSAMGPSLTSEYSETEQLLKEKGYTYRGTYANGDVLMTWEGYGIRGIDSKQKFTLSSRSRVFVHSKILWHSCPPNSKEIDFHIYVKETGFFGSQVADLHQTWLGEETFELILEPGTYRLNFQTLSPYCTSDSADIEGKVVFYETVN</sequence>
<evidence type="ECO:0000313" key="3">
    <source>
        <dbReference type="Proteomes" id="UP000236394"/>
    </source>
</evidence>
<dbReference type="Proteomes" id="UP000236394">
    <property type="component" value="Unassembled WGS sequence"/>
</dbReference>
<reference evidence="3" key="1">
    <citation type="submission" date="2017-04" db="EMBL/GenBank/DDBJ databases">
        <authorList>
            <person name="Bumgarner R.E."/>
            <person name="Fredricks D.N."/>
            <person name="Srinivasan S."/>
        </authorList>
    </citation>
    <scope>NUCLEOTIDE SEQUENCE [LARGE SCALE GENOMIC DNA]</scope>
    <source>
        <strain evidence="3">KA00405</strain>
    </source>
</reference>
<organism evidence="2 3">
    <name type="scientific">Mageeibacillus indolicus</name>
    <dbReference type="NCBI Taxonomy" id="884684"/>
    <lineage>
        <taxon>Bacteria</taxon>
        <taxon>Bacillati</taxon>
        <taxon>Bacillota</taxon>
        <taxon>Clostridia</taxon>
        <taxon>Eubacteriales</taxon>
        <taxon>Oscillospiraceae</taxon>
        <taxon>Mageeibacillus</taxon>
    </lineage>
</organism>
<dbReference type="PROSITE" id="PS51257">
    <property type="entry name" value="PROKAR_LIPOPROTEIN"/>
    <property type="match status" value="1"/>
</dbReference>
<feature type="chain" id="PRO_5014327327" evidence="1">
    <location>
        <begin position="25"/>
        <end position="177"/>
    </location>
</feature>
<evidence type="ECO:0000256" key="1">
    <source>
        <dbReference type="SAM" id="SignalP"/>
    </source>
</evidence>
<evidence type="ECO:0000313" key="2">
    <source>
        <dbReference type="EMBL" id="PNH18327.1"/>
    </source>
</evidence>
<gene>
    <name evidence="2" type="ORF">B7R76_05645</name>
</gene>
<proteinExistence type="predicted"/>
<dbReference type="AlphaFoldDB" id="A0A2J8B0P0"/>
<keyword evidence="1" id="KW-0732">Signal</keyword>